<dbReference type="FunFam" id="3.30.70.1430:FF:000001">
    <property type="entry name" value="Efflux pump membrane transporter"/>
    <property type="match status" value="1"/>
</dbReference>
<dbReference type="GO" id="GO:0005886">
    <property type="term" value="C:plasma membrane"/>
    <property type="evidence" value="ECO:0007669"/>
    <property type="project" value="TreeGrafter"/>
</dbReference>
<dbReference type="Gene3D" id="1.20.1640.10">
    <property type="entry name" value="Multidrug efflux transporter AcrB transmembrane domain"/>
    <property type="match status" value="1"/>
</dbReference>
<dbReference type="Proteomes" id="UP000243745">
    <property type="component" value="Unassembled WGS sequence"/>
</dbReference>
<dbReference type="InterPro" id="IPR027463">
    <property type="entry name" value="AcrB_DN_DC_subdom"/>
</dbReference>
<dbReference type="PANTHER" id="PTHR32063:SF13">
    <property type="entry name" value="MULTIDRUG EFFLUX PUMP SUBUNIT ACRB-RELATED"/>
    <property type="match status" value="1"/>
</dbReference>
<feature type="transmembrane region" description="Helical" evidence="1">
    <location>
        <begin position="340"/>
        <end position="359"/>
    </location>
</feature>
<feature type="transmembrane region" description="Helical" evidence="1">
    <location>
        <begin position="366"/>
        <end position="385"/>
    </location>
</feature>
<organism evidence="2 3">
    <name type="scientific">Ruminobacter amylophilus</name>
    <dbReference type="NCBI Taxonomy" id="867"/>
    <lineage>
        <taxon>Bacteria</taxon>
        <taxon>Pseudomonadati</taxon>
        <taxon>Pseudomonadota</taxon>
        <taxon>Gammaproteobacteria</taxon>
        <taxon>Aeromonadales</taxon>
        <taxon>Succinivibrionaceae</taxon>
        <taxon>Ruminobacter</taxon>
    </lineage>
</organism>
<dbReference type="AlphaFoldDB" id="A0A662ZJN1"/>
<keyword evidence="1" id="KW-1133">Transmembrane helix</keyword>
<keyword evidence="1" id="KW-0472">Membrane</keyword>
<keyword evidence="3" id="KW-1185">Reference proteome</keyword>
<proteinExistence type="predicted"/>
<gene>
    <name evidence="2" type="ORF">SAMN02910344_01611</name>
</gene>
<dbReference type="Pfam" id="PF00873">
    <property type="entry name" value="ACR_tran"/>
    <property type="match status" value="1"/>
</dbReference>
<dbReference type="SUPFAM" id="SSF82693">
    <property type="entry name" value="Multidrug efflux transporter AcrB pore domain, PN1, PN2, PC1 and PC2 subdomains"/>
    <property type="match status" value="2"/>
</dbReference>
<evidence type="ECO:0000256" key="1">
    <source>
        <dbReference type="SAM" id="Phobius"/>
    </source>
</evidence>
<sequence length="386" mass="42698">MARFFIDRPIFAWVLAIVIMLAGILSINTLPVSQYPTIAPPTVTIRSNYPGANAETVENTITKIIEQNMIGLDGYMYMSSSSDGYGSSEIKITFEPGTNPDIAQVQVQNKLNQCTSQLPTVVQQNGIDVKKSTDAFLMVVGLISKDPSIKEYDLSDYAHSVMKEPLSRLEGVGDITVFGAEYALRIWVSPDKLNKYNVTISEIESAIQQQNAQVTYGSLGNAPAVPGQVYNYTIRGQSRLTSPEEFRNIIIRMNEDGSFVKLQDVATVEIGTENYQFAGEYNRQPTTGIGIRLASGANAIGTAERVVKEVERLKQYMPAGYEIVYPYDTTPFIKISINEVMHTLFEAIILVFLVMYVFLQNIRATIIPTITVPVVLLGTFAIMSVL</sequence>
<dbReference type="SUPFAM" id="SSF82714">
    <property type="entry name" value="Multidrug efflux transporter AcrB TolC docking domain, DN and DC subdomains"/>
    <property type="match status" value="1"/>
</dbReference>
<evidence type="ECO:0000313" key="2">
    <source>
        <dbReference type="EMBL" id="SFP52261.1"/>
    </source>
</evidence>
<dbReference type="PRINTS" id="PR00702">
    <property type="entry name" value="ACRIFLAVINRP"/>
</dbReference>
<dbReference type="Gene3D" id="3.30.70.1320">
    <property type="entry name" value="Multidrug efflux transporter AcrB pore domain like"/>
    <property type="match status" value="1"/>
</dbReference>
<dbReference type="Gene3D" id="3.30.2090.10">
    <property type="entry name" value="Multidrug efflux transporter AcrB TolC docking domain, DN and DC subdomains"/>
    <property type="match status" value="1"/>
</dbReference>
<accession>A0A662ZJN1</accession>
<dbReference type="Gene3D" id="3.30.70.1430">
    <property type="entry name" value="Multidrug efflux transporter AcrB pore domain"/>
    <property type="match status" value="1"/>
</dbReference>
<protein>
    <submittedName>
        <fullName evidence="2">Hydrophobe/amphiphile efflux-1 (HAE1) family protein</fullName>
    </submittedName>
</protein>
<dbReference type="InterPro" id="IPR001036">
    <property type="entry name" value="Acrflvin-R"/>
</dbReference>
<evidence type="ECO:0000313" key="3">
    <source>
        <dbReference type="Proteomes" id="UP000243745"/>
    </source>
</evidence>
<reference evidence="2 3" key="1">
    <citation type="submission" date="2016-10" db="EMBL/GenBank/DDBJ databases">
        <authorList>
            <person name="Varghese N."/>
            <person name="Submissions S."/>
        </authorList>
    </citation>
    <scope>NUCLEOTIDE SEQUENCE [LARGE SCALE GENOMIC DNA]</scope>
    <source>
        <strain evidence="2 3">DSM 1361</strain>
    </source>
</reference>
<dbReference type="EMBL" id="FOXF01000032">
    <property type="protein sequence ID" value="SFP52261.1"/>
    <property type="molecule type" value="Genomic_DNA"/>
</dbReference>
<dbReference type="GO" id="GO:0042910">
    <property type="term" value="F:xenobiotic transmembrane transporter activity"/>
    <property type="evidence" value="ECO:0007669"/>
    <property type="project" value="TreeGrafter"/>
</dbReference>
<name>A0A662ZJN1_9GAMM</name>
<dbReference type="PANTHER" id="PTHR32063">
    <property type="match status" value="1"/>
</dbReference>
<keyword evidence="1" id="KW-0812">Transmembrane</keyword>